<sequence length="87" mass="9704">MWEMFISPADQGGFGQRPPRTSTNSSTAKAEGRSKGKHPTPFIPPRRECPAEEDPLIPLRWWKLILPGKLPSFLWVAMVAVGMMMPG</sequence>
<gene>
    <name evidence="2" type="ORF">E2C01_041141</name>
</gene>
<feature type="region of interest" description="Disordered" evidence="1">
    <location>
        <begin position="1"/>
        <end position="49"/>
    </location>
</feature>
<comment type="caution">
    <text evidence="2">The sequence shown here is derived from an EMBL/GenBank/DDBJ whole genome shotgun (WGS) entry which is preliminary data.</text>
</comment>
<dbReference type="Proteomes" id="UP000324222">
    <property type="component" value="Unassembled WGS sequence"/>
</dbReference>
<feature type="compositionally biased region" description="Polar residues" evidence="1">
    <location>
        <begin position="19"/>
        <end position="28"/>
    </location>
</feature>
<organism evidence="2 3">
    <name type="scientific">Portunus trituberculatus</name>
    <name type="common">Swimming crab</name>
    <name type="synonym">Neptunus trituberculatus</name>
    <dbReference type="NCBI Taxonomy" id="210409"/>
    <lineage>
        <taxon>Eukaryota</taxon>
        <taxon>Metazoa</taxon>
        <taxon>Ecdysozoa</taxon>
        <taxon>Arthropoda</taxon>
        <taxon>Crustacea</taxon>
        <taxon>Multicrustacea</taxon>
        <taxon>Malacostraca</taxon>
        <taxon>Eumalacostraca</taxon>
        <taxon>Eucarida</taxon>
        <taxon>Decapoda</taxon>
        <taxon>Pleocyemata</taxon>
        <taxon>Brachyura</taxon>
        <taxon>Eubrachyura</taxon>
        <taxon>Portunoidea</taxon>
        <taxon>Portunidae</taxon>
        <taxon>Portuninae</taxon>
        <taxon>Portunus</taxon>
    </lineage>
</organism>
<evidence type="ECO:0000313" key="3">
    <source>
        <dbReference type="Proteomes" id="UP000324222"/>
    </source>
</evidence>
<evidence type="ECO:0000313" key="2">
    <source>
        <dbReference type="EMBL" id="MPC47396.1"/>
    </source>
</evidence>
<name>A0A5B7FPL5_PORTR</name>
<dbReference type="AlphaFoldDB" id="A0A5B7FPL5"/>
<proteinExistence type="predicted"/>
<keyword evidence="3" id="KW-1185">Reference proteome</keyword>
<reference evidence="2 3" key="1">
    <citation type="submission" date="2019-05" db="EMBL/GenBank/DDBJ databases">
        <title>Another draft genome of Portunus trituberculatus and its Hox gene families provides insights of decapod evolution.</title>
        <authorList>
            <person name="Jeong J.-H."/>
            <person name="Song I."/>
            <person name="Kim S."/>
            <person name="Choi T."/>
            <person name="Kim D."/>
            <person name="Ryu S."/>
            <person name="Kim W."/>
        </authorList>
    </citation>
    <scope>NUCLEOTIDE SEQUENCE [LARGE SCALE GENOMIC DNA]</scope>
    <source>
        <tissue evidence="2">Muscle</tissue>
    </source>
</reference>
<dbReference type="EMBL" id="VSRR010007713">
    <property type="protein sequence ID" value="MPC47396.1"/>
    <property type="molecule type" value="Genomic_DNA"/>
</dbReference>
<accession>A0A5B7FPL5</accession>
<evidence type="ECO:0000256" key="1">
    <source>
        <dbReference type="SAM" id="MobiDB-lite"/>
    </source>
</evidence>
<protein>
    <submittedName>
        <fullName evidence="2">Uncharacterized protein</fullName>
    </submittedName>
</protein>